<keyword evidence="2" id="KW-0472">Membrane</keyword>
<comment type="caution">
    <text evidence="3">The sequence shown here is derived from an EMBL/GenBank/DDBJ whole genome shotgun (WGS) entry which is preliminary data.</text>
</comment>
<feature type="region of interest" description="Disordered" evidence="1">
    <location>
        <begin position="189"/>
        <end position="209"/>
    </location>
</feature>
<dbReference type="InParanoid" id="A0A482WFB4"/>
<accession>A0A482WFB4</accession>
<sequence length="344" mass="38090">MDTEPYAPTSDIVDYHQDGDQHGSVFGAYHRKFFEQSVTLTAKMWPQDNGTAATSKWLWRWGSWRVPSEDLPLFVGIFCGITLVLLLVAVIILWRCCVAPHRNKEYPILTGVRLGDLSPTQSGPVVPVLPSHSAVFANAKCGQWSYDSRLVPNASDTGSSQHWFYNSHVLNLSPGTLECSVPRSVSVPTHQHQAAQEVQHRPPRPLSQPAALTPRARASLDLGPCSLPQISEFNPQGSSLHVSSSVLDHYGSRNLFPPSYGATMLKTRSLPACVRSKARPHSTADDPAELYAKVNFSKKRKNRMRNDEAAIIALSKSRSQFLFKDTDSLVDNEAVVVYDERTAL</sequence>
<keyword evidence="2" id="KW-1133">Transmembrane helix</keyword>
<dbReference type="AlphaFoldDB" id="A0A482WFB4"/>
<name>A0A482WFB4_LAOST</name>
<reference evidence="3 4" key="1">
    <citation type="journal article" date="2017" name="Gigascience">
        <title>Genome sequence of the small brown planthopper, Laodelphax striatellus.</title>
        <authorList>
            <person name="Zhu J."/>
            <person name="Jiang F."/>
            <person name="Wang X."/>
            <person name="Yang P."/>
            <person name="Bao Y."/>
            <person name="Zhao W."/>
            <person name="Wang W."/>
            <person name="Lu H."/>
            <person name="Wang Q."/>
            <person name="Cui N."/>
            <person name="Li J."/>
            <person name="Chen X."/>
            <person name="Luo L."/>
            <person name="Yu J."/>
            <person name="Kang L."/>
            <person name="Cui F."/>
        </authorList>
    </citation>
    <scope>NUCLEOTIDE SEQUENCE [LARGE SCALE GENOMIC DNA]</scope>
    <source>
        <strain evidence="3">Lst14</strain>
    </source>
</reference>
<proteinExistence type="predicted"/>
<evidence type="ECO:0000256" key="2">
    <source>
        <dbReference type="SAM" id="Phobius"/>
    </source>
</evidence>
<dbReference type="EMBL" id="QKKF02037473">
    <property type="protein sequence ID" value="RZF32148.1"/>
    <property type="molecule type" value="Genomic_DNA"/>
</dbReference>
<feature type="transmembrane region" description="Helical" evidence="2">
    <location>
        <begin position="71"/>
        <end position="94"/>
    </location>
</feature>
<organism evidence="3 4">
    <name type="scientific">Laodelphax striatellus</name>
    <name type="common">Small brown planthopper</name>
    <name type="synonym">Delphax striatella</name>
    <dbReference type="NCBI Taxonomy" id="195883"/>
    <lineage>
        <taxon>Eukaryota</taxon>
        <taxon>Metazoa</taxon>
        <taxon>Ecdysozoa</taxon>
        <taxon>Arthropoda</taxon>
        <taxon>Hexapoda</taxon>
        <taxon>Insecta</taxon>
        <taxon>Pterygota</taxon>
        <taxon>Neoptera</taxon>
        <taxon>Paraneoptera</taxon>
        <taxon>Hemiptera</taxon>
        <taxon>Auchenorrhyncha</taxon>
        <taxon>Fulgoroidea</taxon>
        <taxon>Delphacidae</taxon>
        <taxon>Criomorphinae</taxon>
        <taxon>Laodelphax</taxon>
    </lineage>
</organism>
<protein>
    <submittedName>
        <fullName evidence="3">Uncharacterized protein</fullName>
    </submittedName>
</protein>
<dbReference type="STRING" id="195883.A0A482WFB4"/>
<gene>
    <name evidence="3" type="ORF">LSTR_LSTR004011</name>
</gene>
<evidence type="ECO:0000313" key="3">
    <source>
        <dbReference type="EMBL" id="RZF32148.1"/>
    </source>
</evidence>
<evidence type="ECO:0000256" key="1">
    <source>
        <dbReference type="SAM" id="MobiDB-lite"/>
    </source>
</evidence>
<dbReference type="SMR" id="A0A482WFB4"/>
<dbReference type="OrthoDB" id="6412219at2759"/>
<dbReference type="Proteomes" id="UP000291343">
    <property type="component" value="Unassembled WGS sequence"/>
</dbReference>
<evidence type="ECO:0000313" key="4">
    <source>
        <dbReference type="Proteomes" id="UP000291343"/>
    </source>
</evidence>
<keyword evidence="4" id="KW-1185">Reference proteome</keyword>
<keyword evidence="2" id="KW-0812">Transmembrane</keyword>